<dbReference type="OrthoDB" id="384848at2157"/>
<evidence type="ECO:0000313" key="2">
    <source>
        <dbReference type="Proteomes" id="UP000077066"/>
    </source>
</evidence>
<comment type="caution">
    <text evidence="1">The sequence shown here is derived from an EMBL/GenBank/DDBJ whole genome shotgun (WGS) entry which is preliminary data.</text>
</comment>
<dbReference type="EMBL" id="LWMT01000244">
    <property type="protein sequence ID" value="KZX11637.1"/>
    <property type="molecule type" value="Genomic_DNA"/>
</dbReference>
<reference evidence="1 2" key="1">
    <citation type="submission" date="2016-04" db="EMBL/GenBank/DDBJ databases">
        <title>Genome sequence of Methanobrevibacter filiformis DSM 11501.</title>
        <authorList>
            <person name="Poehlein A."/>
            <person name="Seedorf H."/>
            <person name="Daniel R."/>
        </authorList>
    </citation>
    <scope>NUCLEOTIDE SEQUENCE [LARGE SCALE GENOMIC DNA]</scope>
    <source>
        <strain evidence="1 2">DSM 11501</strain>
    </source>
</reference>
<sequence length="230" mass="26881">MGLFSRDKKVKTPEEELVDELVGLTWRSSDNLREVLSNIGQQGALENAVKKVLKNGGTCEEIQRAYDEHLFIFRNKAIEWELFDLENNLNFNEEVIINNLIFHIPNKKCVLSDSREDDQVHYHKYLCKWMEINYNRQDDYHKYTISITVYKNKNLENVLSDFESSNDKLIINDGIFLGYHFGHKIEKKGLIGDSPYCFVFEKDGKIIVISVEGSIENDYGWEDTITRIIC</sequence>
<protein>
    <submittedName>
        <fullName evidence="1">Uncharacterized protein</fullName>
    </submittedName>
</protein>
<organism evidence="1 2">
    <name type="scientific">Methanobrevibacter filiformis</name>
    <dbReference type="NCBI Taxonomy" id="55758"/>
    <lineage>
        <taxon>Archaea</taxon>
        <taxon>Methanobacteriati</taxon>
        <taxon>Methanobacteriota</taxon>
        <taxon>Methanomada group</taxon>
        <taxon>Methanobacteria</taxon>
        <taxon>Methanobacteriales</taxon>
        <taxon>Methanobacteriaceae</taxon>
        <taxon>Methanobrevibacter</taxon>
    </lineage>
</organism>
<proteinExistence type="predicted"/>
<dbReference type="STRING" id="55758.MBFIL_13600"/>
<dbReference type="RefSeq" id="WP_066972976.1">
    <property type="nucleotide sequence ID" value="NZ_LWMT01000244.1"/>
</dbReference>
<dbReference type="PATRIC" id="fig|55758.3.peg.1546"/>
<evidence type="ECO:0000313" key="1">
    <source>
        <dbReference type="EMBL" id="KZX11637.1"/>
    </source>
</evidence>
<name>A0A166C6E6_9EURY</name>
<gene>
    <name evidence="1" type="ORF">MBFIL_13600</name>
</gene>
<dbReference type="AlphaFoldDB" id="A0A166C6E6"/>
<keyword evidence="2" id="KW-1185">Reference proteome</keyword>
<dbReference type="Proteomes" id="UP000077066">
    <property type="component" value="Unassembled WGS sequence"/>
</dbReference>
<accession>A0A166C6E6</accession>